<proteinExistence type="predicted"/>
<protein>
    <submittedName>
        <fullName evidence="1">Uncharacterized protein</fullName>
    </submittedName>
</protein>
<sequence>MRMRQLRLRWGPFAALLAAAGAVLAVGVDEARVFSPADIMDDVHEVPRFRIRMLDELLPASQLSEAVDALRSRAHDAEQRQAA</sequence>
<accession>A0ACC1KYZ2</accession>
<keyword evidence="2" id="KW-1185">Reference proteome</keyword>
<reference evidence="1" key="1">
    <citation type="submission" date="2022-07" db="EMBL/GenBank/DDBJ databases">
        <title>Phylogenomic reconstructions and comparative analyses of Kickxellomycotina fungi.</title>
        <authorList>
            <person name="Reynolds N.K."/>
            <person name="Stajich J.E."/>
            <person name="Barry K."/>
            <person name="Grigoriev I.V."/>
            <person name="Crous P."/>
            <person name="Smith M.E."/>
        </authorList>
    </citation>
    <scope>NUCLEOTIDE SEQUENCE</scope>
    <source>
        <strain evidence="1">BCRC 34780</strain>
    </source>
</reference>
<evidence type="ECO:0000313" key="1">
    <source>
        <dbReference type="EMBL" id="KAJ2797204.1"/>
    </source>
</evidence>
<evidence type="ECO:0000313" key="2">
    <source>
        <dbReference type="Proteomes" id="UP001140087"/>
    </source>
</evidence>
<name>A0ACC1KYZ2_9FUNG</name>
<organism evidence="1 2">
    <name type="scientific">Coemansia helicoidea</name>
    <dbReference type="NCBI Taxonomy" id="1286919"/>
    <lineage>
        <taxon>Eukaryota</taxon>
        <taxon>Fungi</taxon>
        <taxon>Fungi incertae sedis</taxon>
        <taxon>Zoopagomycota</taxon>
        <taxon>Kickxellomycotina</taxon>
        <taxon>Kickxellomycetes</taxon>
        <taxon>Kickxellales</taxon>
        <taxon>Kickxellaceae</taxon>
        <taxon>Coemansia</taxon>
    </lineage>
</organism>
<gene>
    <name evidence="1" type="ORF">H4R21_004412</name>
</gene>
<comment type="caution">
    <text evidence="1">The sequence shown here is derived from an EMBL/GenBank/DDBJ whole genome shotgun (WGS) entry which is preliminary data.</text>
</comment>
<feature type="non-terminal residue" evidence="1">
    <location>
        <position position="83"/>
    </location>
</feature>
<dbReference type="EMBL" id="JANBUN010001657">
    <property type="protein sequence ID" value="KAJ2797204.1"/>
    <property type="molecule type" value="Genomic_DNA"/>
</dbReference>
<dbReference type="Proteomes" id="UP001140087">
    <property type="component" value="Unassembled WGS sequence"/>
</dbReference>